<dbReference type="GO" id="GO:0005829">
    <property type="term" value="C:cytosol"/>
    <property type="evidence" value="ECO:0007669"/>
    <property type="project" value="TreeGrafter"/>
</dbReference>
<dbReference type="PANTHER" id="PTHR30511:SF3">
    <property type="entry name" value="LYSINE RACEMASE"/>
    <property type="match status" value="1"/>
</dbReference>
<dbReference type="GO" id="GO:0030170">
    <property type="term" value="F:pyridoxal phosphate binding"/>
    <property type="evidence" value="ECO:0007669"/>
    <property type="project" value="TreeGrafter"/>
</dbReference>
<dbReference type="InterPro" id="IPR048449">
    <property type="entry name" value="YhfX-like_C"/>
</dbReference>
<keyword evidence="4" id="KW-0175">Coiled coil</keyword>
<keyword evidence="2" id="KW-0663">Pyridoxal phosphate</keyword>
<feature type="coiled-coil region" evidence="4">
    <location>
        <begin position="204"/>
        <end position="231"/>
    </location>
</feature>
<evidence type="ECO:0000256" key="4">
    <source>
        <dbReference type="SAM" id="Coils"/>
    </source>
</evidence>
<dbReference type="SUPFAM" id="SSF51419">
    <property type="entry name" value="PLP-binding barrel"/>
    <property type="match status" value="1"/>
</dbReference>
<evidence type="ECO:0000259" key="5">
    <source>
        <dbReference type="Pfam" id="PF01168"/>
    </source>
</evidence>
<dbReference type="InterPro" id="IPR000821">
    <property type="entry name" value="Ala_racemase"/>
</dbReference>
<dbReference type="Pfam" id="PF01168">
    <property type="entry name" value="Ala_racemase_N"/>
    <property type="match status" value="1"/>
</dbReference>
<comment type="cofactor">
    <cofactor evidence="1">
        <name>pyridoxal 5'-phosphate</name>
        <dbReference type="ChEBI" id="CHEBI:597326"/>
    </cofactor>
</comment>
<proteinExistence type="predicted"/>
<evidence type="ECO:0000259" key="6">
    <source>
        <dbReference type="Pfam" id="PF21279"/>
    </source>
</evidence>
<dbReference type="GO" id="GO:0008784">
    <property type="term" value="F:alanine racemase activity"/>
    <property type="evidence" value="ECO:0007669"/>
    <property type="project" value="TreeGrafter"/>
</dbReference>
<sequence length="393" mass="43828">MFLDATLRRNPNLIKYATGLHQQGDISPNSYVIDVDAVEFNAREIKKKAQEHNIDLYMMTKQVGRNPELARRIAKCGIEKAVAVDPWEAIALAEAKIKLGNVGHLVQIPNSMISKILSYRPEVITVFSYEMAEAISEEAQKMDIVQDVLLKVVGRKDIVYEGQLGGFKEEGLIEEARKVNNLPNVNIAGVTAFPCFIYDYEKKKITATENSKTLLRAYEKLENQLKIKIKQINAPSATSCHTIPMLQKLGATHGEPGHALTGTTPLNGQSDQAVEIPAMVYVSEISHTFDNKAYVYGGGYYRRSKVQKALVGKDFKSLSNQKLPAEDINPESIDYYGALEIQPNQNVCIGDTVVYAFRTQIFVTRSEVVLVEGISQQNPRIIGVYDSFGKKIR</sequence>
<evidence type="ECO:0000256" key="2">
    <source>
        <dbReference type="ARBA" id="ARBA00022898"/>
    </source>
</evidence>
<dbReference type="AlphaFoldDB" id="A0AAU8HQU9"/>
<feature type="domain" description="YhfX-like C-terminal" evidence="6">
    <location>
        <begin position="280"/>
        <end position="381"/>
    </location>
</feature>
<dbReference type="Gene3D" id="2.40.37.30">
    <property type="match status" value="2"/>
</dbReference>
<evidence type="ECO:0000256" key="1">
    <source>
        <dbReference type="ARBA" id="ARBA00001933"/>
    </source>
</evidence>
<protein>
    <submittedName>
        <fullName evidence="7">YhfX family PLP-dependent enzyme</fullName>
    </submittedName>
</protein>
<evidence type="ECO:0000256" key="3">
    <source>
        <dbReference type="ARBA" id="ARBA00023235"/>
    </source>
</evidence>
<dbReference type="Pfam" id="PF21279">
    <property type="entry name" value="YhfX-like_C"/>
    <property type="match status" value="1"/>
</dbReference>
<dbReference type="PANTHER" id="PTHR30511">
    <property type="entry name" value="ALANINE RACEMASE"/>
    <property type="match status" value="1"/>
</dbReference>
<dbReference type="CDD" id="cd06811">
    <property type="entry name" value="PLPDE_III_yhfX_like"/>
    <property type="match status" value="1"/>
</dbReference>
<dbReference type="InterPro" id="IPR029066">
    <property type="entry name" value="PLP-binding_barrel"/>
</dbReference>
<name>A0AAU8HQU9_9FIRM</name>
<organism evidence="7">
    <name type="scientific">Proteinivorax hydrogeniformans</name>
    <dbReference type="NCBI Taxonomy" id="1826727"/>
    <lineage>
        <taxon>Bacteria</taxon>
        <taxon>Bacillati</taxon>
        <taxon>Bacillota</taxon>
        <taxon>Clostridia</taxon>
        <taxon>Eubacteriales</taxon>
        <taxon>Proteinivoracaceae</taxon>
        <taxon>Proteinivorax</taxon>
    </lineage>
</organism>
<evidence type="ECO:0000313" key="7">
    <source>
        <dbReference type="EMBL" id="XCI27873.1"/>
    </source>
</evidence>
<reference evidence="7" key="2">
    <citation type="submission" date="2024-06" db="EMBL/GenBank/DDBJ databases">
        <authorList>
            <person name="Petrova K.O."/>
            <person name="Toshchakov S.V."/>
            <person name="Boltjanskaja Y.V."/>
            <person name="Kevbrin V.V."/>
        </authorList>
    </citation>
    <scope>NUCLEOTIDE SEQUENCE</scope>
    <source>
        <strain evidence="7">Z-710</strain>
    </source>
</reference>
<dbReference type="InterPro" id="IPR001608">
    <property type="entry name" value="Ala_racemase_N"/>
</dbReference>
<dbReference type="RefSeq" id="WP_353892451.1">
    <property type="nucleotide sequence ID" value="NZ_CP159485.1"/>
</dbReference>
<gene>
    <name evidence="7" type="ORF">PRVXH_001797</name>
</gene>
<feature type="domain" description="Alanine racemase N-terminal" evidence="5">
    <location>
        <begin position="33"/>
        <end position="265"/>
    </location>
</feature>
<accession>A0AAU8HQU9</accession>
<dbReference type="EMBL" id="CP159485">
    <property type="protein sequence ID" value="XCI27873.1"/>
    <property type="molecule type" value="Genomic_DNA"/>
</dbReference>
<reference evidence="7" key="1">
    <citation type="journal article" date="2018" name="Antonie Van Leeuwenhoek">
        <title>Proteinivorax hydrogeniformans sp. nov., an anaerobic, haloalkaliphilic bacterium fermenting proteinaceous compounds with high hydrogen production.</title>
        <authorList>
            <person name="Boltyanskaya Y."/>
            <person name="Detkova E."/>
            <person name="Pimenov N."/>
            <person name="Kevbrin V."/>
        </authorList>
    </citation>
    <scope>NUCLEOTIDE SEQUENCE</scope>
    <source>
        <strain evidence="7">Z-710</strain>
    </source>
</reference>
<keyword evidence="3" id="KW-0413">Isomerase</keyword>